<dbReference type="InterPro" id="IPR016478">
    <property type="entry name" value="GTPase_MTG1"/>
</dbReference>
<feature type="coiled-coil region" evidence="5">
    <location>
        <begin position="286"/>
        <end position="313"/>
    </location>
</feature>
<keyword evidence="2 4" id="KW-0547">Nucleotide-binding</keyword>
<dbReference type="SUPFAM" id="SSF52540">
    <property type="entry name" value="P-loop containing nucleoside triphosphate hydrolases"/>
    <property type="match status" value="1"/>
</dbReference>
<reference evidence="7 8" key="1">
    <citation type="submission" date="2020-08" db="EMBL/GenBank/DDBJ databases">
        <title>A Genomic Blueprint of the Chicken Gut Microbiome.</title>
        <authorList>
            <person name="Gilroy R."/>
            <person name="Ravi A."/>
            <person name="Getino M."/>
            <person name="Pursley I."/>
            <person name="Horton D.L."/>
            <person name="Alikhan N.-F."/>
            <person name="Baker D."/>
            <person name="Gharbi K."/>
            <person name="Hall N."/>
            <person name="Watson M."/>
            <person name="Adriaenssens E.M."/>
            <person name="Foster-Nyarko E."/>
            <person name="Jarju S."/>
            <person name="Secka A."/>
            <person name="Antonio M."/>
            <person name="Oren A."/>
            <person name="Chaudhuri R."/>
            <person name="La Ragione R.M."/>
            <person name="Hildebrand F."/>
            <person name="Pallen M.J."/>
        </authorList>
    </citation>
    <scope>NUCLEOTIDE SEQUENCE [LARGE SCALE GENOMIC DNA]</scope>
    <source>
        <strain evidence="7 8">Sa1YVA6</strain>
    </source>
</reference>
<dbReference type="Gene3D" id="3.40.50.300">
    <property type="entry name" value="P-loop containing nucleotide triphosphate hydrolases"/>
    <property type="match status" value="1"/>
</dbReference>
<name>A0ABR8XIH6_9BACL</name>
<dbReference type="PROSITE" id="PS51721">
    <property type="entry name" value="G_CP"/>
    <property type="match status" value="1"/>
</dbReference>
<keyword evidence="8" id="KW-1185">Reference proteome</keyword>
<comment type="similarity">
    <text evidence="4">Belongs to the TRAFAC class YlqF/YawG GTPase family. MTG1 subfamily.</text>
</comment>
<dbReference type="InterPro" id="IPR006073">
    <property type="entry name" value="GTP-bd"/>
</dbReference>
<dbReference type="PIRSF" id="PIRSF006230">
    <property type="entry name" value="MG442"/>
    <property type="match status" value="1"/>
</dbReference>
<protein>
    <recommendedName>
        <fullName evidence="1 4">Ribosome biogenesis GTPase A</fullName>
    </recommendedName>
</protein>
<keyword evidence="5" id="KW-0175">Coiled coil</keyword>
<dbReference type="RefSeq" id="WP_191702362.1">
    <property type="nucleotide sequence ID" value="NZ_JACSPW010000001.1"/>
</dbReference>
<evidence type="ECO:0000256" key="2">
    <source>
        <dbReference type="ARBA" id="ARBA00022741"/>
    </source>
</evidence>
<dbReference type="InterPro" id="IPR023179">
    <property type="entry name" value="GTP-bd_ortho_bundle_sf"/>
</dbReference>
<dbReference type="NCBIfam" id="TIGR03596">
    <property type="entry name" value="GTPase_YlqF"/>
    <property type="match status" value="1"/>
</dbReference>
<proteinExistence type="inferred from homology"/>
<dbReference type="InterPro" id="IPR030378">
    <property type="entry name" value="G_CP_dom"/>
</dbReference>
<evidence type="ECO:0000256" key="4">
    <source>
        <dbReference type="PIRNR" id="PIRNR006230"/>
    </source>
</evidence>
<comment type="caution">
    <text evidence="7">The sequence shown here is derived from an EMBL/GenBank/DDBJ whole genome shotgun (WGS) entry which is preliminary data.</text>
</comment>
<accession>A0ABR8XIH6</accession>
<dbReference type="Proteomes" id="UP000600565">
    <property type="component" value="Unassembled WGS sequence"/>
</dbReference>
<dbReference type="PANTHER" id="PTHR45782:SF4">
    <property type="entry name" value="MITOCHONDRIAL RIBOSOME-ASSOCIATED GTPASE 1"/>
    <property type="match status" value="1"/>
</dbReference>
<evidence type="ECO:0000256" key="5">
    <source>
        <dbReference type="SAM" id="Coils"/>
    </source>
</evidence>
<keyword evidence="4" id="KW-0963">Cytoplasm</keyword>
<dbReference type="EMBL" id="JACSPW010000001">
    <property type="protein sequence ID" value="MBD8031733.1"/>
    <property type="molecule type" value="Genomic_DNA"/>
</dbReference>
<comment type="function">
    <text evidence="4">Required for a late step of 50S ribosomal subunit assembly. Has GTPase activity.</text>
</comment>
<evidence type="ECO:0000259" key="6">
    <source>
        <dbReference type="PROSITE" id="PS51721"/>
    </source>
</evidence>
<feature type="domain" description="CP-type G" evidence="6">
    <location>
        <begin position="14"/>
        <end position="178"/>
    </location>
</feature>
<dbReference type="Pfam" id="PF01926">
    <property type="entry name" value="MMR_HSR1"/>
    <property type="match status" value="1"/>
</dbReference>
<evidence type="ECO:0000256" key="1">
    <source>
        <dbReference type="ARBA" id="ARBA00014898"/>
    </source>
</evidence>
<keyword evidence="3 4" id="KW-0342">GTP-binding</keyword>
<organism evidence="7 8">
    <name type="scientific">Solibacillus merdavium</name>
    <dbReference type="NCBI Taxonomy" id="2762218"/>
    <lineage>
        <taxon>Bacteria</taxon>
        <taxon>Bacillati</taxon>
        <taxon>Bacillota</taxon>
        <taxon>Bacilli</taxon>
        <taxon>Bacillales</taxon>
        <taxon>Caryophanaceae</taxon>
        <taxon>Solibacillus</taxon>
    </lineage>
</organism>
<dbReference type="PANTHER" id="PTHR45782">
    <property type="entry name" value="MITOCHONDRIAL RIBOSOME-ASSOCIATED GTPASE 1"/>
    <property type="match status" value="1"/>
</dbReference>
<sequence length="317" mass="36280">MTIQWFPGHMAKARRQVSESLKLVDIIFELVDARLPLSSRNPMIDEVIHQKPRLLVLNKQDMADEHETRRWIQYFADRGFKAVAINSLEGKGLQAVTKAAQEILADKWDRMRSKGMKPRAIRAMIVGIPNVGKSTLINRLAKKNLAKTGNTPGITKAQQWIKVGKEIELLDTPGILWPKFEDQEVGYKLALTGAIKDTITNMEDLAVYGLNFLALHYPNRMEERYKISSVSEELVETFDAIGKLRRVFGQGGEIDYDQVAVLIVRDIRDQHLGKLTFDFVSEQVEKEQLAEAIEIENEERRQKTAALRRQQKQETEQ</sequence>
<dbReference type="CDD" id="cd01856">
    <property type="entry name" value="YlqF"/>
    <property type="match status" value="1"/>
</dbReference>
<dbReference type="Gene3D" id="1.10.1580.10">
    <property type="match status" value="1"/>
</dbReference>
<evidence type="ECO:0000313" key="8">
    <source>
        <dbReference type="Proteomes" id="UP000600565"/>
    </source>
</evidence>
<dbReference type="InterPro" id="IPR027417">
    <property type="entry name" value="P-loop_NTPase"/>
</dbReference>
<comment type="subcellular location">
    <subcellularLocation>
        <location evidence="4">Cytoplasm</location>
    </subcellularLocation>
</comment>
<dbReference type="PRINTS" id="PR00326">
    <property type="entry name" value="GTP1OBG"/>
</dbReference>
<evidence type="ECO:0000313" key="7">
    <source>
        <dbReference type="EMBL" id="MBD8031733.1"/>
    </source>
</evidence>
<dbReference type="InterPro" id="IPR019991">
    <property type="entry name" value="GTP-bd_ribosome_bgen"/>
</dbReference>
<evidence type="ECO:0000256" key="3">
    <source>
        <dbReference type="ARBA" id="ARBA00023134"/>
    </source>
</evidence>
<gene>
    <name evidence="7" type="primary">ylqF</name>
    <name evidence="7" type="ORF">H9632_01545</name>
</gene>